<feature type="site" description="Part of a proton relay during catalysis" evidence="12 16">
    <location>
        <position position="107"/>
    </location>
</feature>
<comment type="catalytic activity">
    <reaction evidence="11 12">
        <text>L-aspartate 4-semialdehyde + pyruvate = (2S,4S)-4-hydroxy-2,3,4,5-tetrahydrodipicolinate + H2O + H(+)</text>
        <dbReference type="Rhea" id="RHEA:34171"/>
        <dbReference type="ChEBI" id="CHEBI:15361"/>
        <dbReference type="ChEBI" id="CHEBI:15377"/>
        <dbReference type="ChEBI" id="CHEBI:15378"/>
        <dbReference type="ChEBI" id="CHEBI:67139"/>
        <dbReference type="ChEBI" id="CHEBI:537519"/>
        <dbReference type="EC" id="4.3.3.7"/>
    </reaction>
</comment>
<dbReference type="InterPro" id="IPR002220">
    <property type="entry name" value="DapA-like"/>
</dbReference>
<comment type="caution">
    <text evidence="17">The sequence shown here is derived from an EMBL/GenBank/DDBJ whole genome shotgun (WGS) entry which is preliminary data.</text>
</comment>
<dbReference type="PROSITE" id="PS00665">
    <property type="entry name" value="DHDPS_1"/>
    <property type="match status" value="1"/>
</dbReference>
<accession>A0A2A4MM03</accession>
<comment type="subcellular location">
    <subcellularLocation>
        <location evidence="12">Cytoplasm</location>
    </subcellularLocation>
</comment>
<dbReference type="InterPro" id="IPR020624">
    <property type="entry name" value="Schiff_base-form_aldolases_CS"/>
</dbReference>
<dbReference type="Proteomes" id="UP000218172">
    <property type="component" value="Unassembled WGS sequence"/>
</dbReference>
<dbReference type="SMART" id="SM01130">
    <property type="entry name" value="DHDPS"/>
    <property type="match status" value="1"/>
</dbReference>
<keyword evidence="6 12" id="KW-0028">Amino-acid biosynthesis</keyword>
<comment type="pathway">
    <text evidence="2 12">Amino-acid biosynthesis; L-lysine biosynthesis via DAP pathway; (S)-tetrahydrodipicolinate from L-aspartate: step 3/4.</text>
</comment>
<feature type="site" description="Part of a proton relay during catalysis" evidence="12 16">
    <location>
        <position position="44"/>
    </location>
</feature>
<feature type="site" description="L-lysine inhibitor binding; via carbonyl oxygen" evidence="16">
    <location>
        <position position="49"/>
    </location>
</feature>
<comment type="similarity">
    <text evidence="3 12 13">Belongs to the DapA family.</text>
</comment>
<name>A0A2A4MM03_9GAMM</name>
<keyword evidence="8 12" id="KW-0457">Lysine biosynthesis</keyword>
<proteinExistence type="inferred from homology"/>
<dbReference type="PANTHER" id="PTHR12128">
    <property type="entry name" value="DIHYDRODIPICOLINATE SYNTHASE"/>
    <property type="match status" value="1"/>
</dbReference>
<dbReference type="Pfam" id="PF00701">
    <property type="entry name" value="DHDPS"/>
    <property type="match status" value="1"/>
</dbReference>
<dbReference type="Gene3D" id="3.20.20.70">
    <property type="entry name" value="Aldolase class I"/>
    <property type="match status" value="1"/>
</dbReference>
<evidence type="ECO:0000256" key="1">
    <source>
        <dbReference type="ARBA" id="ARBA00003294"/>
    </source>
</evidence>
<feature type="active site" description="Schiff-base intermediate with substrate" evidence="12 14">
    <location>
        <position position="161"/>
    </location>
</feature>
<dbReference type="GO" id="GO:0005829">
    <property type="term" value="C:cytosol"/>
    <property type="evidence" value="ECO:0007669"/>
    <property type="project" value="TreeGrafter"/>
</dbReference>
<dbReference type="NCBIfam" id="TIGR00674">
    <property type="entry name" value="dapA"/>
    <property type="match status" value="1"/>
</dbReference>
<evidence type="ECO:0000256" key="4">
    <source>
        <dbReference type="ARBA" id="ARBA00012086"/>
    </source>
</evidence>
<evidence type="ECO:0000256" key="10">
    <source>
        <dbReference type="ARBA" id="ARBA00023270"/>
    </source>
</evidence>
<dbReference type="InterPro" id="IPR005263">
    <property type="entry name" value="DapA"/>
</dbReference>
<evidence type="ECO:0000313" key="17">
    <source>
        <dbReference type="EMBL" id="PCH60902.1"/>
    </source>
</evidence>
<sequence>MIEGSIVAIVTPMNASGDIDYQAFDSLIEWHIDSGTDALVVVGTTGESATLSHQEHCKLVEYCVTQVNGRLPVIAGTGSNSTAEALFFTQSAKEHGADACLLVTPYYNRPTQEGLYQHFKHIADTVDIPQILYNVPSRTGCDLLPATVDRLADGGNIIGIKEATGDLSRAQEIIALSGDRLAVYCGDDAIAVEMMLAGAKGNISVTANVAPKLMQQLCKSAIAGDRETAEGLDQQVAALHRDLFVEPNPVPVKWALQQMGKISTGIRLPLVELDSQFHVKVREALQQAAI</sequence>
<dbReference type="InterPro" id="IPR020625">
    <property type="entry name" value="Schiff_base-form_aldolases_AS"/>
</dbReference>
<protein>
    <recommendedName>
        <fullName evidence="4 12">4-hydroxy-tetrahydrodipicolinate synthase</fullName>
        <shortName evidence="12">HTPA synthase</shortName>
        <ecNumber evidence="4 12">4.3.3.7</ecNumber>
    </recommendedName>
</protein>
<dbReference type="PIRSF" id="PIRSF001365">
    <property type="entry name" value="DHDPS"/>
    <property type="match status" value="1"/>
</dbReference>
<evidence type="ECO:0000256" key="15">
    <source>
        <dbReference type="PIRSR" id="PIRSR001365-2"/>
    </source>
</evidence>
<feature type="binding site" evidence="12 15">
    <location>
        <position position="45"/>
    </location>
    <ligand>
        <name>pyruvate</name>
        <dbReference type="ChEBI" id="CHEBI:15361"/>
    </ligand>
</feature>
<keyword evidence="7 12" id="KW-0220">Diaminopimelate biosynthesis</keyword>
<keyword evidence="9 12" id="KW-0456">Lyase</keyword>
<evidence type="ECO:0000256" key="2">
    <source>
        <dbReference type="ARBA" id="ARBA00005120"/>
    </source>
</evidence>
<dbReference type="EC" id="4.3.3.7" evidence="4 12"/>
<evidence type="ECO:0000313" key="18">
    <source>
        <dbReference type="Proteomes" id="UP000218172"/>
    </source>
</evidence>
<dbReference type="InterPro" id="IPR013785">
    <property type="entry name" value="Aldolase_TIM"/>
</dbReference>
<comment type="function">
    <text evidence="1 12">Catalyzes the condensation of (S)-aspartate-beta-semialdehyde [(S)-ASA] and pyruvate to 4-hydroxy-tetrahydrodipicolinate (HTPA).</text>
</comment>
<dbReference type="UniPathway" id="UPA00034">
    <property type="reaction ID" value="UER00017"/>
</dbReference>
<evidence type="ECO:0000256" key="8">
    <source>
        <dbReference type="ARBA" id="ARBA00023154"/>
    </source>
</evidence>
<dbReference type="SUPFAM" id="SSF51569">
    <property type="entry name" value="Aldolase"/>
    <property type="match status" value="1"/>
</dbReference>
<evidence type="ECO:0000256" key="16">
    <source>
        <dbReference type="PIRSR" id="PIRSR001365-3"/>
    </source>
</evidence>
<dbReference type="HAMAP" id="MF_00418">
    <property type="entry name" value="DapA"/>
    <property type="match status" value="1"/>
</dbReference>
<dbReference type="GO" id="GO:0009089">
    <property type="term" value="P:lysine biosynthetic process via diaminopimelate"/>
    <property type="evidence" value="ECO:0007669"/>
    <property type="project" value="UniProtKB-UniRule"/>
</dbReference>
<evidence type="ECO:0000256" key="14">
    <source>
        <dbReference type="PIRSR" id="PIRSR001365-1"/>
    </source>
</evidence>
<evidence type="ECO:0000256" key="5">
    <source>
        <dbReference type="ARBA" id="ARBA00022490"/>
    </source>
</evidence>
<evidence type="ECO:0000256" key="6">
    <source>
        <dbReference type="ARBA" id="ARBA00022605"/>
    </source>
</evidence>
<reference evidence="18" key="1">
    <citation type="submission" date="2017-08" db="EMBL/GenBank/DDBJ databases">
        <title>A dynamic microbial community with high functional redundancy inhabits the cold, oxic subseafloor aquifer.</title>
        <authorList>
            <person name="Tully B.J."/>
            <person name="Wheat C.G."/>
            <person name="Glazer B.T."/>
            <person name="Huber J.A."/>
        </authorList>
    </citation>
    <scope>NUCLEOTIDE SEQUENCE [LARGE SCALE GENOMIC DNA]</scope>
</reference>
<evidence type="ECO:0000256" key="7">
    <source>
        <dbReference type="ARBA" id="ARBA00022915"/>
    </source>
</evidence>
<keyword evidence="10 12" id="KW-0704">Schiff base</keyword>
<dbReference type="GO" id="GO:0008840">
    <property type="term" value="F:4-hydroxy-tetrahydrodipicolinate synthase activity"/>
    <property type="evidence" value="ECO:0007669"/>
    <property type="project" value="UniProtKB-UniRule"/>
</dbReference>
<evidence type="ECO:0000256" key="13">
    <source>
        <dbReference type="PIRNR" id="PIRNR001365"/>
    </source>
</evidence>
<feature type="active site" description="Proton donor/acceptor" evidence="12 14">
    <location>
        <position position="133"/>
    </location>
</feature>
<organism evidence="17 18">
    <name type="scientific">SAR86 cluster bacterium</name>
    <dbReference type="NCBI Taxonomy" id="2030880"/>
    <lineage>
        <taxon>Bacteria</taxon>
        <taxon>Pseudomonadati</taxon>
        <taxon>Pseudomonadota</taxon>
        <taxon>Gammaproteobacteria</taxon>
        <taxon>SAR86 cluster</taxon>
    </lineage>
</organism>
<dbReference type="CDD" id="cd00950">
    <property type="entry name" value="DHDPS"/>
    <property type="match status" value="1"/>
</dbReference>
<keyword evidence="5 12" id="KW-0963">Cytoplasm</keyword>
<feature type="site" description="L-lysine inhibitor binding" evidence="16">
    <location>
        <position position="84"/>
    </location>
</feature>
<evidence type="ECO:0000256" key="11">
    <source>
        <dbReference type="ARBA" id="ARBA00047836"/>
    </source>
</evidence>
<dbReference type="GO" id="GO:0019877">
    <property type="term" value="P:diaminopimelate biosynthetic process"/>
    <property type="evidence" value="ECO:0007669"/>
    <property type="project" value="UniProtKB-UniRule"/>
</dbReference>
<evidence type="ECO:0000256" key="3">
    <source>
        <dbReference type="ARBA" id="ARBA00007592"/>
    </source>
</evidence>
<dbReference type="EMBL" id="NVQR01000078">
    <property type="protein sequence ID" value="PCH60902.1"/>
    <property type="molecule type" value="Genomic_DNA"/>
</dbReference>
<dbReference type="PROSITE" id="PS00666">
    <property type="entry name" value="DHDPS_2"/>
    <property type="match status" value="1"/>
</dbReference>
<evidence type="ECO:0000256" key="12">
    <source>
        <dbReference type="HAMAP-Rule" id="MF_00418"/>
    </source>
</evidence>
<dbReference type="AlphaFoldDB" id="A0A2A4MM03"/>
<feature type="site" description="L-lysine inhibitor binding" evidence="16">
    <location>
        <position position="106"/>
    </location>
</feature>
<comment type="caution">
    <text evidence="12">Was originally thought to be a dihydrodipicolinate synthase (DHDPS), catalyzing the condensation of (S)-aspartate-beta-semialdehyde [(S)-ASA] and pyruvate to dihydrodipicolinate (DHDP). However, it was shown in E.coli that the product of the enzymatic reaction is not dihydrodipicolinate but in fact (4S)-4-hydroxy-2,3,4,5-tetrahydro-(2S)-dipicolinic acid (HTPA), and that the consecutive dehydration reaction leading to DHDP is not spontaneous but catalyzed by DapB.</text>
</comment>
<dbReference type="PRINTS" id="PR00146">
    <property type="entry name" value="DHPICSNTHASE"/>
</dbReference>
<comment type="subunit">
    <text evidence="12">Homotetramer; dimer of dimers.</text>
</comment>
<feature type="site" description="L-lysine inhibitor binding" evidence="16">
    <location>
        <position position="80"/>
    </location>
</feature>
<evidence type="ECO:0000256" key="9">
    <source>
        <dbReference type="ARBA" id="ARBA00023239"/>
    </source>
</evidence>
<gene>
    <name evidence="12" type="primary">dapA</name>
    <name evidence="17" type="ORF">COC19_05300</name>
</gene>
<feature type="binding site" evidence="12 15">
    <location>
        <position position="203"/>
    </location>
    <ligand>
        <name>pyruvate</name>
        <dbReference type="ChEBI" id="CHEBI:15361"/>
    </ligand>
</feature>
<dbReference type="PANTHER" id="PTHR12128:SF66">
    <property type="entry name" value="4-HYDROXY-2-OXOGLUTARATE ALDOLASE, MITOCHONDRIAL"/>
    <property type="match status" value="1"/>
</dbReference>